<accession>A0A9P4Y360</accession>
<dbReference type="Pfam" id="PF00172">
    <property type="entry name" value="Zn_clus"/>
    <property type="match status" value="1"/>
</dbReference>
<protein>
    <recommendedName>
        <fullName evidence="3">Zn(2)-C6 fungal-type domain-containing protein</fullName>
    </recommendedName>
</protein>
<dbReference type="OrthoDB" id="4314040at2759"/>
<proteinExistence type="predicted"/>
<dbReference type="PANTHER" id="PTHR38791">
    <property type="entry name" value="ZN(II)2CYS6 TRANSCRIPTION FACTOR (EUROFUNG)-RELATED-RELATED"/>
    <property type="match status" value="1"/>
</dbReference>
<gene>
    <name evidence="4" type="ORF">M406DRAFT_217855</name>
</gene>
<dbReference type="GeneID" id="63832641"/>
<feature type="non-terminal residue" evidence="4">
    <location>
        <position position="496"/>
    </location>
</feature>
<dbReference type="InterPro" id="IPR036864">
    <property type="entry name" value="Zn2-C6_fun-type_DNA-bd_sf"/>
</dbReference>
<dbReference type="RefSeq" id="XP_040776629.1">
    <property type="nucleotide sequence ID" value="XM_040915512.1"/>
</dbReference>
<dbReference type="SMART" id="SM00066">
    <property type="entry name" value="GAL4"/>
    <property type="match status" value="1"/>
</dbReference>
<dbReference type="Gene3D" id="4.10.240.10">
    <property type="entry name" value="Zn(2)-C6 fungal-type DNA-binding domain"/>
    <property type="match status" value="1"/>
</dbReference>
<feature type="region of interest" description="Disordered" evidence="2">
    <location>
        <begin position="63"/>
        <end position="93"/>
    </location>
</feature>
<evidence type="ECO:0000256" key="1">
    <source>
        <dbReference type="ARBA" id="ARBA00023242"/>
    </source>
</evidence>
<organism evidence="4 5">
    <name type="scientific">Cryphonectria parasitica (strain ATCC 38755 / EP155)</name>
    <dbReference type="NCBI Taxonomy" id="660469"/>
    <lineage>
        <taxon>Eukaryota</taxon>
        <taxon>Fungi</taxon>
        <taxon>Dikarya</taxon>
        <taxon>Ascomycota</taxon>
        <taxon>Pezizomycotina</taxon>
        <taxon>Sordariomycetes</taxon>
        <taxon>Sordariomycetidae</taxon>
        <taxon>Diaporthales</taxon>
        <taxon>Cryphonectriaceae</taxon>
        <taxon>Cryphonectria-Endothia species complex</taxon>
        <taxon>Cryphonectria</taxon>
    </lineage>
</organism>
<dbReference type="InterPro" id="IPR001138">
    <property type="entry name" value="Zn2Cys6_DnaBD"/>
</dbReference>
<dbReference type="EMBL" id="MU032347">
    <property type="protein sequence ID" value="KAF3765668.1"/>
    <property type="molecule type" value="Genomic_DNA"/>
</dbReference>
<dbReference type="GO" id="GO:0008270">
    <property type="term" value="F:zinc ion binding"/>
    <property type="evidence" value="ECO:0007669"/>
    <property type="project" value="InterPro"/>
</dbReference>
<dbReference type="InterPro" id="IPR021858">
    <property type="entry name" value="Fun_TF"/>
</dbReference>
<dbReference type="Proteomes" id="UP000803844">
    <property type="component" value="Unassembled WGS sequence"/>
</dbReference>
<name>A0A9P4Y360_CRYP1</name>
<dbReference type="PROSITE" id="PS00463">
    <property type="entry name" value="ZN2_CY6_FUNGAL_1"/>
    <property type="match status" value="1"/>
</dbReference>
<dbReference type="AlphaFoldDB" id="A0A9P4Y360"/>
<dbReference type="InterPro" id="IPR053175">
    <property type="entry name" value="DHMBA_Reg_Transcription_Factor"/>
</dbReference>
<dbReference type="PANTHER" id="PTHR38791:SF13">
    <property type="entry name" value="ZN(2)-C6 FUNGAL-TYPE DOMAIN-CONTAINING PROTEIN"/>
    <property type="match status" value="1"/>
</dbReference>
<comment type="caution">
    <text evidence="4">The sequence shown here is derived from an EMBL/GenBank/DDBJ whole genome shotgun (WGS) entry which is preliminary data.</text>
</comment>
<sequence length="496" mass="55040">MVNTGHPSRACKLCRVRRVKCDETRPHCLKCKKAKRECPGYRDPFEINLRDETQSTIRRAKAAAEAQSGTRGARTRRKGTAARHPSSPPVLPGLQTPLDEQATCFFLSNFVLCPSSVQDSCLFNFVLKILEWDNLKDTPFPMAFTAVSIASLAGRPNSRHLFPRSRIYYSTALVQLQEAIKDKDRAKKDTSLAAAILLSFYEGLTCDDGDMKGWSNHLDGAKALLRIRGKDVVQNSSPEGLEMFQLVRSMTYMFGFVANPAPGEVEWWGQHLIRNKSGHIALMLNMKATLIRAEADALLTTSGPKTAEKINKAVDLLGRAREIVVELGRWLADCHETWPKSVSGWAADVDDDELEKAATFPGPVCTFPDVWVAGKHLNINASRIMLSGIMVRCMQWIHAPADHTQTADYVETMRVGCEEVSNVISSVPYFVNWTGDKATIANFPCGAPTTPKAYSAVTALYPLLCTGLSMFATARQKRWLCSRLMFMSETMGIKQA</sequence>
<evidence type="ECO:0000313" key="4">
    <source>
        <dbReference type="EMBL" id="KAF3765668.1"/>
    </source>
</evidence>
<dbReference type="PROSITE" id="PS50048">
    <property type="entry name" value="ZN2_CY6_FUNGAL_2"/>
    <property type="match status" value="1"/>
</dbReference>
<evidence type="ECO:0000259" key="3">
    <source>
        <dbReference type="PROSITE" id="PS50048"/>
    </source>
</evidence>
<dbReference type="GO" id="GO:0000981">
    <property type="term" value="F:DNA-binding transcription factor activity, RNA polymerase II-specific"/>
    <property type="evidence" value="ECO:0007669"/>
    <property type="project" value="InterPro"/>
</dbReference>
<evidence type="ECO:0000256" key="2">
    <source>
        <dbReference type="SAM" id="MobiDB-lite"/>
    </source>
</evidence>
<dbReference type="Pfam" id="PF11951">
    <property type="entry name" value="Fungal_trans_2"/>
    <property type="match status" value="1"/>
</dbReference>
<dbReference type="SUPFAM" id="SSF57701">
    <property type="entry name" value="Zn2/Cys6 DNA-binding domain"/>
    <property type="match status" value="1"/>
</dbReference>
<dbReference type="CDD" id="cd00067">
    <property type="entry name" value="GAL4"/>
    <property type="match status" value="1"/>
</dbReference>
<reference evidence="4" key="1">
    <citation type="journal article" date="2020" name="Phytopathology">
        <title>Genome sequence of the chestnut blight fungus Cryphonectria parasitica EP155: A fundamental resource for an archetypical invasive plant pathogen.</title>
        <authorList>
            <person name="Crouch J.A."/>
            <person name="Dawe A."/>
            <person name="Aerts A."/>
            <person name="Barry K."/>
            <person name="Churchill A.C.L."/>
            <person name="Grimwood J."/>
            <person name="Hillman B."/>
            <person name="Milgroom M.G."/>
            <person name="Pangilinan J."/>
            <person name="Smith M."/>
            <person name="Salamov A."/>
            <person name="Schmutz J."/>
            <person name="Yadav J."/>
            <person name="Grigoriev I.V."/>
            <person name="Nuss D."/>
        </authorList>
    </citation>
    <scope>NUCLEOTIDE SEQUENCE</scope>
    <source>
        <strain evidence="4">EP155</strain>
    </source>
</reference>
<feature type="domain" description="Zn(2)-C6 fungal-type" evidence="3">
    <location>
        <begin position="10"/>
        <end position="38"/>
    </location>
</feature>
<evidence type="ECO:0000313" key="5">
    <source>
        <dbReference type="Proteomes" id="UP000803844"/>
    </source>
</evidence>
<keyword evidence="5" id="KW-1185">Reference proteome</keyword>
<keyword evidence="1" id="KW-0539">Nucleus</keyword>